<sequence length="128" mass="14787">MHQHFHSLLTISQDIHRNKPYYRSYLRRYSLVGVVRFSGSELSFSSKKSSTKLPIIQAAYRLVRFPRFFQCSLDNDLPLITSLLLQAQLHKHPISHFLPLLASRSNSTLHQDLVVIARLLNDLPLLGH</sequence>
<protein>
    <submittedName>
        <fullName evidence="1">Uncharacterized protein</fullName>
    </submittedName>
</protein>
<reference evidence="1 2" key="1">
    <citation type="submission" date="2014-04" db="EMBL/GenBank/DDBJ databases">
        <authorList>
            <consortium name="DOE Joint Genome Institute"/>
            <person name="Kuo A."/>
            <person name="Kohler A."/>
            <person name="Nagy L.G."/>
            <person name="Floudas D."/>
            <person name="Copeland A."/>
            <person name="Barry K.W."/>
            <person name="Cichocki N."/>
            <person name="Veneault-Fourrey C."/>
            <person name="LaButti K."/>
            <person name="Lindquist E.A."/>
            <person name="Lipzen A."/>
            <person name="Lundell T."/>
            <person name="Morin E."/>
            <person name="Murat C."/>
            <person name="Sun H."/>
            <person name="Tunlid A."/>
            <person name="Henrissat B."/>
            <person name="Grigoriev I.V."/>
            <person name="Hibbett D.S."/>
            <person name="Martin F."/>
            <person name="Nordberg H.P."/>
            <person name="Cantor M.N."/>
            <person name="Hua S.X."/>
        </authorList>
    </citation>
    <scope>NUCLEOTIDE SEQUENCE [LARGE SCALE GENOMIC DNA]</scope>
    <source>
        <strain evidence="1 2">LaAM-08-1</strain>
    </source>
</reference>
<dbReference type="Proteomes" id="UP000054477">
    <property type="component" value="Unassembled WGS sequence"/>
</dbReference>
<organism evidence="1 2">
    <name type="scientific">Laccaria amethystina LaAM-08-1</name>
    <dbReference type="NCBI Taxonomy" id="1095629"/>
    <lineage>
        <taxon>Eukaryota</taxon>
        <taxon>Fungi</taxon>
        <taxon>Dikarya</taxon>
        <taxon>Basidiomycota</taxon>
        <taxon>Agaricomycotina</taxon>
        <taxon>Agaricomycetes</taxon>
        <taxon>Agaricomycetidae</taxon>
        <taxon>Agaricales</taxon>
        <taxon>Agaricineae</taxon>
        <taxon>Hydnangiaceae</taxon>
        <taxon>Laccaria</taxon>
    </lineage>
</organism>
<evidence type="ECO:0000313" key="2">
    <source>
        <dbReference type="Proteomes" id="UP000054477"/>
    </source>
</evidence>
<reference evidence="2" key="2">
    <citation type="submission" date="2015-01" db="EMBL/GenBank/DDBJ databases">
        <title>Evolutionary Origins and Diversification of the Mycorrhizal Mutualists.</title>
        <authorList>
            <consortium name="DOE Joint Genome Institute"/>
            <consortium name="Mycorrhizal Genomics Consortium"/>
            <person name="Kohler A."/>
            <person name="Kuo A."/>
            <person name="Nagy L.G."/>
            <person name="Floudas D."/>
            <person name="Copeland A."/>
            <person name="Barry K.W."/>
            <person name="Cichocki N."/>
            <person name="Veneault-Fourrey C."/>
            <person name="LaButti K."/>
            <person name="Lindquist E.A."/>
            <person name="Lipzen A."/>
            <person name="Lundell T."/>
            <person name="Morin E."/>
            <person name="Murat C."/>
            <person name="Riley R."/>
            <person name="Ohm R."/>
            <person name="Sun H."/>
            <person name="Tunlid A."/>
            <person name="Henrissat B."/>
            <person name="Grigoriev I.V."/>
            <person name="Hibbett D.S."/>
            <person name="Martin F."/>
        </authorList>
    </citation>
    <scope>NUCLEOTIDE SEQUENCE [LARGE SCALE GENOMIC DNA]</scope>
    <source>
        <strain evidence="2">LaAM-08-1</strain>
    </source>
</reference>
<dbReference type="AlphaFoldDB" id="A0A0C9XK27"/>
<gene>
    <name evidence="1" type="ORF">K443DRAFT_352328</name>
</gene>
<dbReference type="HOGENOM" id="CLU_1959920_0_0_1"/>
<proteinExistence type="predicted"/>
<dbReference type="EMBL" id="KN838560">
    <property type="protein sequence ID" value="KIK05391.1"/>
    <property type="molecule type" value="Genomic_DNA"/>
</dbReference>
<accession>A0A0C9XK27</accession>
<keyword evidence="2" id="KW-1185">Reference proteome</keyword>
<name>A0A0C9XK27_9AGAR</name>
<evidence type="ECO:0000313" key="1">
    <source>
        <dbReference type="EMBL" id="KIK05391.1"/>
    </source>
</evidence>